<feature type="transmembrane region" description="Helical" evidence="4">
    <location>
        <begin position="380"/>
        <end position="402"/>
    </location>
</feature>
<keyword evidence="4" id="KW-1133">Transmembrane helix</keyword>
<evidence type="ECO:0000313" key="5">
    <source>
        <dbReference type="EnsemblMetazoa" id="ACUA022555-PA"/>
    </source>
</evidence>
<dbReference type="PANTHER" id="PTHR20948">
    <property type="entry name" value="TRANSMEMBRANE PROTEIN 164"/>
    <property type="match status" value="1"/>
</dbReference>
<organism evidence="5 6">
    <name type="scientific">Anopheles culicifacies</name>
    <dbReference type="NCBI Taxonomy" id="139723"/>
    <lineage>
        <taxon>Eukaryota</taxon>
        <taxon>Metazoa</taxon>
        <taxon>Ecdysozoa</taxon>
        <taxon>Arthropoda</taxon>
        <taxon>Hexapoda</taxon>
        <taxon>Insecta</taxon>
        <taxon>Pterygota</taxon>
        <taxon>Neoptera</taxon>
        <taxon>Endopterygota</taxon>
        <taxon>Diptera</taxon>
        <taxon>Nematocera</taxon>
        <taxon>Culicoidea</taxon>
        <taxon>Culicidae</taxon>
        <taxon>Anophelinae</taxon>
        <taxon>Anopheles</taxon>
        <taxon>culicifacies species complex</taxon>
    </lineage>
</organism>
<dbReference type="EnsemblMetazoa" id="ACUA022555-RA">
    <property type="protein sequence ID" value="ACUA022555-PA"/>
    <property type="gene ID" value="ACUA022555"/>
</dbReference>
<dbReference type="GO" id="GO:0042302">
    <property type="term" value="F:structural constituent of cuticle"/>
    <property type="evidence" value="ECO:0007669"/>
    <property type="project" value="UniProtKB-UniRule"/>
</dbReference>
<keyword evidence="4" id="KW-0472">Membrane</keyword>
<dbReference type="InterPro" id="IPR031311">
    <property type="entry name" value="CHIT_BIND_RR_consensus"/>
</dbReference>
<evidence type="ECO:0000256" key="2">
    <source>
        <dbReference type="PROSITE-ProRule" id="PRU00497"/>
    </source>
</evidence>
<feature type="compositionally biased region" description="Low complexity" evidence="3">
    <location>
        <begin position="484"/>
        <end position="506"/>
    </location>
</feature>
<dbReference type="VEuPathDB" id="VectorBase:ACUA022555"/>
<reference evidence="6" key="1">
    <citation type="submission" date="2013-09" db="EMBL/GenBank/DDBJ databases">
        <title>The Genome Sequence of Anopheles culicifacies species A.</title>
        <authorList>
            <consortium name="The Broad Institute Genomics Platform"/>
            <person name="Neafsey D.E."/>
            <person name="Besansky N."/>
            <person name="Howell P."/>
            <person name="Walton C."/>
            <person name="Young S.K."/>
            <person name="Zeng Q."/>
            <person name="Gargeya S."/>
            <person name="Fitzgerald M."/>
            <person name="Haas B."/>
            <person name="Abouelleil A."/>
            <person name="Allen A.W."/>
            <person name="Alvarado L."/>
            <person name="Arachchi H.M."/>
            <person name="Berlin A.M."/>
            <person name="Chapman S.B."/>
            <person name="Gainer-Dewar J."/>
            <person name="Goldberg J."/>
            <person name="Griggs A."/>
            <person name="Gujja S."/>
            <person name="Hansen M."/>
            <person name="Howarth C."/>
            <person name="Imamovic A."/>
            <person name="Ireland A."/>
            <person name="Larimer J."/>
            <person name="McCowan C."/>
            <person name="Murphy C."/>
            <person name="Pearson M."/>
            <person name="Poon T.W."/>
            <person name="Priest M."/>
            <person name="Roberts A."/>
            <person name="Saif S."/>
            <person name="Shea T."/>
            <person name="Sisk P."/>
            <person name="Sykes S."/>
            <person name="Wortman J."/>
            <person name="Nusbaum C."/>
            <person name="Birren B."/>
        </authorList>
    </citation>
    <scope>NUCLEOTIDE SEQUENCE [LARGE SCALE GENOMIC DNA]</scope>
    <source>
        <strain evidence="6">A-37</strain>
    </source>
</reference>
<dbReference type="PROSITE" id="PS51155">
    <property type="entry name" value="CHIT_BIND_RR_2"/>
    <property type="match status" value="1"/>
</dbReference>
<accession>A0A182MNK2</accession>
<feature type="region of interest" description="Disordered" evidence="3">
    <location>
        <begin position="473"/>
        <end position="506"/>
    </location>
</feature>
<sequence>MAALATAEPPVQRNGFSSPSSNYLPPGQSFNGNNGYNYNSNDNGYNYPTASNGGNYPAPSQQYGAPSGNGANGGYNYEDANAQPAKYSFEYNVQDFASGNDFGHMESRDGDRTVGRYYVLLPDGRKQVVNYEADQNGYRPTITYEDVGTGNGANGNNGGYGGNGQFNGYQMQFSWAYDGVNGSVPRNTGPECADYLSPSRKLMETIVIIPLCLIAIKCSISRLKPITYRQLDRATEEFHCQRCVQTVSGRGMVTPGDIVIPSWGKQFLLVTMTLTLGVELGFKFATRTVIYILNPCHITTIMQIYLLACNKPTKSSTVLFRLQMNFLNGPLLAFMFPETDSRQLPLESSIYWIQHALMCIIPVFLLRIGGVYNMEALNDFTWNIIGYATLIIYHFGVLQVVATPVQVNLNHMLCPALKDPFEGSNYRIFAVVHEAILCTLLCKLVTVLFSPLPSSIVNLPTFKNGKPTDSSPIVPVNTMGSSTSLPPHLISSSRPSSRSSSPAKSNSMLQENNIIIKTSKID</sequence>
<keyword evidence="1 2" id="KW-0193">Cuticle</keyword>
<dbReference type="Pfam" id="PF14808">
    <property type="entry name" value="TMEM164"/>
    <property type="match status" value="1"/>
</dbReference>
<dbReference type="AlphaFoldDB" id="A0A182MNK2"/>
<evidence type="ECO:0000256" key="4">
    <source>
        <dbReference type="SAM" id="Phobius"/>
    </source>
</evidence>
<feature type="region of interest" description="Disordered" evidence="3">
    <location>
        <begin position="1"/>
        <end position="74"/>
    </location>
</feature>
<feature type="compositionally biased region" description="Polar residues" evidence="3">
    <location>
        <begin position="14"/>
        <end position="23"/>
    </location>
</feature>
<keyword evidence="4" id="KW-0812">Transmembrane</keyword>
<proteinExistence type="predicted"/>
<feature type="transmembrane region" description="Helical" evidence="4">
    <location>
        <begin position="349"/>
        <end position="368"/>
    </location>
</feature>
<dbReference type="EMBL" id="AXCM01004403">
    <property type="status" value="NOT_ANNOTATED_CDS"/>
    <property type="molecule type" value="Genomic_DNA"/>
</dbReference>
<dbReference type="PROSITE" id="PS00233">
    <property type="entry name" value="CHIT_BIND_RR_1"/>
    <property type="match status" value="1"/>
</dbReference>
<feature type="transmembrane region" description="Helical" evidence="4">
    <location>
        <begin position="319"/>
        <end position="337"/>
    </location>
</feature>
<reference evidence="5" key="2">
    <citation type="submission" date="2020-05" db="UniProtKB">
        <authorList>
            <consortium name="EnsemblMetazoa"/>
        </authorList>
    </citation>
    <scope>IDENTIFICATION</scope>
    <source>
        <strain evidence="5">A-37</strain>
    </source>
</reference>
<protein>
    <submittedName>
        <fullName evidence="5">Uncharacterized protein</fullName>
    </submittedName>
</protein>
<dbReference type="InterPro" id="IPR026508">
    <property type="entry name" value="TMEM164"/>
</dbReference>
<evidence type="ECO:0000256" key="1">
    <source>
        <dbReference type="ARBA" id="ARBA00022460"/>
    </source>
</evidence>
<evidence type="ECO:0000313" key="6">
    <source>
        <dbReference type="Proteomes" id="UP000075883"/>
    </source>
</evidence>
<feature type="compositionally biased region" description="Polar residues" evidence="3">
    <location>
        <begin position="48"/>
        <end position="64"/>
    </location>
</feature>
<feature type="compositionally biased region" description="Low complexity" evidence="3">
    <location>
        <begin position="31"/>
        <end position="47"/>
    </location>
</feature>
<name>A0A182MNK2_9DIPT</name>
<evidence type="ECO:0000256" key="3">
    <source>
        <dbReference type="SAM" id="MobiDB-lite"/>
    </source>
</evidence>
<feature type="transmembrane region" description="Helical" evidence="4">
    <location>
        <begin position="290"/>
        <end position="307"/>
    </location>
</feature>
<dbReference type="Pfam" id="PF00379">
    <property type="entry name" value="Chitin_bind_4"/>
    <property type="match status" value="1"/>
</dbReference>
<keyword evidence="6" id="KW-1185">Reference proteome</keyword>
<dbReference type="PANTHER" id="PTHR20948:SF2">
    <property type="entry name" value="TRANSMEMBRANE PROTEIN 164"/>
    <property type="match status" value="1"/>
</dbReference>
<dbReference type="Proteomes" id="UP000075883">
    <property type="component" value="Unassembled WGS sequence"/>
</dbReference>
<dbReference type="InterPro" id="IPR000618">
    <property type="entry name" value="Insect_cuticle"/>
</dbReference>